<name>A0A232FK47_9HYME</name>
<sequence length="139" mass="16106">MTLVMTTTQDESTRTSSSSMSRLNYCSTIPSDDWHRPHQAERTNGDSLAPEWESFRDLFRALIYDDPRLSDVARFYYLKTHVQGEAKAALDTLKLTNSNYASAWRLLESRYDHRRLVVQDHLAALRILRPLREETSTGL</sequence>
<proteinExistence type="predicted"/>
<accession>A0A232FK47</accession>
<keyword evidence="2" id="KW-1185">Reference proteome</keyword>
<dbReference type="Proteomes" id="UP000215335">
    <property type="component" value="Unassembled WGS sequence"/>
</dbReference>
<dbReference type="Pfam" id="PF03564">
    <property type="entry name" value="DUF1759"/>
    <property type="match status" value="1"/>
</dbReference>
<protein>
    <submittedName>
        <fullName evidence="1">Uncharacterized protein</fullName>
    </submittedName>
</protein>
<comment type="caution">
    <text evidence="1">The sequence shown here is derived from an EMBL/GenBank/DDBJ whole genome shotgun (WGS) entry which is preliminary data.</text>
</comment>
<evidence type="ECO:0000313" key="2">
    <source>
        <dbReference type="Proteomes" id="UP000215335"/>
    </source>
</evidence>
<gene>
    <name evidence="1" type="ORF">TSAR_004743</name>
</gene>
<organism evidence="1 2">
    <name type="scientific">Trichomalopsis sarcophagae</name>
    <dbReference type="NCBI Taxonomy" id="543379"/>
    <lineage>
        <taxon>Eukaryota</taxon>
        <taxon>Metazoa</taxon>
        <taxon>Ecdysozoa</taxon>
        <taxon>Arthropoda</taxon>
        <taxon>Hexapoda</taxon>
        <taxon>Insecta</taxon>
        <taxon>Pterygota</taxon>
        <taxon>Neoptera</taxon>
        <taxon>Endopterygota</taxon>
        <taxon>Hymenoptera</taxon>
        <taxon>Apocrita</taxon>
        <taxon>Proctotrupomorpha</taxon>
        <taxon>Chalcidoidea</taxon>
        <taxon>Pteromalidae</taxon>
        <taxon>Pteromalinae</taxon>
        <taxon>Trichomalopsis</taxon>
    </lineage>
</organism>
<evidence type="ECO:0000313" key="1">
    <source>
        <dbReference type="EMBL" id="OXU31042.1"/>
    </source>
</evidence>
<dbReference type="PANTHER" id="PTHR22954:SF3">
    <property type="entry name" value="PROTEIN CBG08539"/>
    <property type="match status" value="1"/>
</dbReference>
<dbReference type="EMBL" id="NNAY01000093">
    <property type="protein sequence ID" value="OXU31042.1"/>
    <property type="molecule type" value="Genomic_DNA"/>
</dbReference>
<dbReference type="STRING" id="543379.A0A232FK47"/>
<reference evidence="1 2" key="1">
    <citation type="journal article" date="2017" name="Curr. Biol.">
        <title>The Evolution of Venom by Co-option of Single-Copy Genes.</title>
        <authorList>
            <person name="Martinson E.O."/>
            <person name="Mrinalini"/>
            <person name="Kelkar Y.D."/>
            <person name="Chang C.H."/>
            <person name="Werren J.H."/>
        </authorList>
    </citation>
    <scope>NUCLEOTIDE SEQUENCE [LARGE SCALE GENOMIC DNA]</scope>
    <source>
        <strain evidence="1 2">Alberta</strain>
        <tissue evidence="1">Whole body</tissue>
    </source>
</reference>
<dbReference type="PANTHER" id="PTHR22954">
    <property type="entry name" value="RETROVIRAL PROTEASE-RELATED"/>
    <property type="match status" value="1"/>
</dbReference>
<dbReference type="OrthoDB" id="7994850at2759"/>
<dbReference type="AlphaFoldDB" id="A0A232FK47"/>
<dbReference type="InterPro" id="IPR005312">
    <property type="entry name" value="DUF1759"/>
</dbReference>